<dbReference type="InterPro" id="IPR001509">
    <property type="entry name" value="Epimerase_deHydtase"/>
</dbReference>
<proteinExistence type="inferred from homology"/>
<dbReference type="EMBL" id="RFKV01000113">
    <property type="protein sequence ID" value="RMD76664.1"/>
    <property type="molecule type" value="Genomic_DNA"/>
</dbReference>
<reference evidence="7 8" key="1">
    <citation type="submission" date="2018-10" db="EMBL/GenBank/DDBJ databases">
        <title>Thermophilic Lithotrophy and Phototrophy in an Intertidal, Iron-rich, Geothermal Spring.</title>
        <authorList>
            <person name="Ward L.M."/>
            <person name="Idei A."/>
            <person name="Nakagawa M."/>
            <person name="Ueno Y."/>
            <person name="Fischer W."/>
            <person name="Mcglynn S.E."/>
        </authorList>
    </citation>
    <scope>NUCLEOTIDE SEQUENCE [LARGE SCALE GENOMIC DNA]</scope>
    <source>
        <strain evidence="7">J137</strain>
    </source>
</reference>
<dbReference type="GO" id="GO:0016853">
    <property type="term" value="F:isomerase activity"/>
    <property type="evidence" value="ECO:0007669"/>
    <property type="project" value="UniProtKB-KW"/>
</dbReference>
<dbReference type="InterPro" id="IPR036291">
    <property type="entry name" value="NAD(P)-bd_dom_sf"/>
</dbReference>
<dbReference type="GO" id="GO:0070401">
    <property type="term" value="F:NADP+ binding"/>
    <property type="evidence" value="ECO:0007669"/>
    <property type="project" value="UniProtKB-UniRule"/>
</dbReference>
<dbReference type="PANTHER" id="PTHR43238">
    <property type="entry name" value="GDP-L-FUCOSE SYNTHASE"/>
    <property type="match status" value="1"/>
</dbReference>
<accession>A0A3M0YZ13</accession>
<feature type="site" description="Important for catalytic activity" evidence="5">
    <location>
        <position position="108"/>
    </location>
</feature>
<comment type="similarity">
    <text evidence="1 5">Belongs to the NAD(P)-dependent epimerase/dehydratase family. Fucose synthase subfamily.</text>
</comment>
<dbReference type="Gene3D" id="3.90.25.10">
    <property type="entry name" value="UDP-galactose 4-epimerase, domain 1"/>
    <property type="match status" value="1"/>
</dbReference>
<protein>
    <recommendedName>
        <fullName evidence="5">GDP-L-fucose synthase</fullName>
        <ecNumber evidence="5">1.1.1.271</ecNumber>
    </recommendedName>
    <alternativeName>
        <fullName evidence="5">GDP-4-keto-6-deoxy-D-mannose-3,5-epimerase-4-reductase</fullName>
    </alternativeName>
</protein>
<dbReference type="UniPathway" id="UPA00128">
    <property type="reaction ID" value="UER00191"/>
</dbReference>
<comment type="caution">
    <text evidence="5">Lacks conserved residue(s) required for the propagation of feature annotation.</text>
</comment>
<feature type="binding site" evidence="5">
    <location>
        <position position="270"/>
    </location>
    <ligand>
        <name>substrate</name>
    </ligand>
</feature>
<dbReference type="PANTHER" id="PTHR43238:SF1">
    <property type="entry name" value="GDP-L-FUCOSE SYNTHASE"/>
    <property type="match status" value="1"/>
</dbReference>
<keyword evidence="3 5" id="KW-0560">Oxidoreductase</keyword>
<evidence type="ECO:0000256" key="2">
    <source>
        <dbReference type="ARBA" id="ARBA00022857"/>
    </source>
</evidence>
<evidence type="ECO:0000256" key="1">
    <source>
        <dbReference type="ARBA" id="ARBA00005959"/>
    </source>
</evidence>
<comment type="caution">
    <text evidence="7">The sequence shown here is derived from an EMBL/GenBank/DDBJ whole genome shotgun (WGS) entry which is preliminary data.</text>
</comment>
<dbReference type="Pfam" id="PF01370">
    <property type="entry name" value="Epimerase"/>
    <property type="match status" value="1"/>
</dbReference>
<dbReference type="CDD" id="cd05239">
    <property type="entry name" value="GDP_FS_SDR_e"/>
    <property type="match status" value="1"/>
</dbReference>
<feature type="binding site" evidence="5">
    <location>
        <position position="203"/>
    </location>
    <ligand>
        <name>substrate</name>
    </ligand>
</feature>
<evidence type="ECO:0000313" key="8">
    <source>
        <dbReference type="Proteomes" id="UP000269410"/>
    </source>
</evidence>
<feature type="binding site" evidence="5">
    <location>
        <position position="210"/>
    </location>
    <ligand>
        <name>substrate</name>
    </ligand>
</feature>
<feature type="binding site" evidence="5">
    <location>
        <position position="180"/>
    </location>
    <ligand>
        <name>NADP(+)</name>
        <dbReference type="ChEBI" id="CHEBI:58349"/>
    </ligand>
</feature>
<dbReference type="Gene3D" id="3.40.50.720">
    <property type="entry name" value="NAD(P)-binding Rossmann-like Domain"/>
    <property type="match status" value="1"/>
</dbReference>
<feature type="binding site" evidence="5">
    <location>
        <begin position="11"/>
        <end position="17"/>
    </location>
    <ligand>
        <name>NADP(+)</name>
        <dbReference type="ChEBI" id="CHEBI:58349"/>
    </ligand>
</feature>
<gene>
    <name evidence="5" type="primary">fcl</name>
    <name evidence="7" type="ORF">D6810_03310</name>
</gene>
<dbReference type="HAMAP" id="MF_00956">
    <property type="entry name" value="GDP_fucose_synth"/>
    <property type="match status" value="1"/>
</dbReference>
<comment type="pathway">
    <text evidence="5">Nucleotide-sugar biosynthesis; GDP-L-fucose biosynthesis via de novo pathway; GDP-L-fucose from GDP-alpha-D-mannose: step 2/2.</text>
</comment>
<keyword evidence="5" id="KW-0511">Multifunctional enzyme</keyword>
<feature type="binding site" evidence="5">
    <location>
        <position position="141"/>
    </location>
    <ligand>
        <name>NADP(+)</name>
        <dbReference type="ChEBI" id="CHEBI:58349"/>
    </ligand>
</feature>
<evidence type="ECO:0000256" key="4">
    <source>
        <dbReference type="ARBA" id="ARBA00023235"/>
    </source>
</evidence>
<dbReference type="GO" id="GO:0050577">
    <property type="term" value="F:GDP-L-fucose synthase activity"/>
    <property type="evidence" value="ECO:0007669"/>
    <property type="project" value="UniProtKB-UniRule"/>
</dbReference>
<feature type="active site" description="Proton donor/acceptor" evidence="5">
    <location>
        <position position="137"/>
    </location>
</feature>
<evidence type="ECO:0000256" key="5">
    <source>
        <dbReference type="HAMAP-Rule" id="MF_00956"/>
    </source>
</evidence>
<dbReference type="AlphaFoldDB" id="A0A3M0YZ13"/>
<organism evidence="7 8">
    <name type="scientific">Candidatus Dojkabacteria bacterium</name>
    <dbReference type="NCBI Taxonomy" id="2099670"/>
    <lineage>
        <taxon>Bacteria</taxon>
        <taxon>Candidatus Dojkabacteria</taxon>
    </lineage>
</organism>
<sequence>MNQEDKIYVSGHTGMVGSALVKKLKELGYRNLILKTRSELNLLDQGATRAFFEKERPDYVFHLAAKVGGIHGNRTYPADFLYENVQINTNVIHYAHVYGVKKLLNLGSVCIYPVAAEVPIKESYLLTGPLEKTNEAYAIAKIASLMYCRKLKEQYGSNFISVMPANLYGINDNFHPSNAHVIPMLMKRFHDAKLANADTVVVWGTGNPTRDFLFADDLADGLIFLMREYSEAEHINIGPGVETSIKDLVKMIVEITGYKGKIEFDHTKPDGTPRRYLDTSKINNLGWKPKYTLYEGLTIMYQWMVQNYNNLRQC</sequence>
<name>A0A3M0YZ13_9BACT</name>
<keyword evidence="4 5" id="KW-0413">Isomerase</keyword>
<comment type="function">
    <text evidence="5">Catalyzes the two-step NADP-dependent conversion of GDP-4-dehydro-6-deoxy-D-mannose to GDP-fucose, involving an epimerase and a reductase reaction.</text>
</comment>
<evidence type="ECO:0000256" key="3">
    <source>
        <dbReference type="ARBA" id="ARBA00023002"/>
    </source>
</evidence>
<dbReference type="InterPro" id="IPR028614">
    <property type="entry name" value="GDP_fucose/colitose_synth"/>
</dbReference>
<evidence type="ECO:0000259" key="6">
    <source>
        <dbReference type="Pfam" id="PF01370"/>
    </source>
</evidence>
<feature type="binding site" evidence="5">
    <location>
        <position position="188"/>
    </location>
    <ligand>
        <name>substrate</name>
    </ligand>
</feature>
<keyword evidence="2 5" id="KW-0521">NADP</keyword>
<dbReference type="SUPFAM" id="SSF51735">
    <property type="entry name" value="NAD(P)-binding Rossmann-fold domains"/>
    <property type="match status" value="1"/>
</dbReference>
<feature type="site" description="Important for catalytic activity" evidence="5">
    <location>
        <position position="110"/>
    </location>
</feature>
<dbReference type="EC" id="1.1.1.271" evidence="5"/>
<evidence type="ECO:0000313" key="7">
    <source>
        <dbReference type="EMBL" id="RMD76664.1"/>
    </source>
</evidence>
<feature type="domain" description="NAD-dependent epimerase/dehydratase" evidence="6">
    <location>
        <begin position="7"/>
        <end position="238"/>
    </location>
</feature>
<dbReference type="Proteomes" id="UP000269410">
    <property type="component" value="Unassembled WGS sequence"/>
</dbReference>
<comment type="catalytic activity">
    <reaction evidence="5">
        <text>GDP-beta-L-fucose + NADP(+) = GDP-4-dehydro-alpha-D-rhamnose + NADPH + H(+)</text>
        <dbReference type="Rhea" id="RHEA:18885"/>
        <dbReference type="ChEBI" id="CHEBI:15378"/>
        <dbReference type="ChEBI" id="CHEBI:57273"/>
        <dbReference type="ChEBI" id="CHEBI:57783"/>
        <dbReference type="ChEBI" id="CHEBI:57964"/>
        <dbReference type="ChEBI" id="CHEBI:58349"/>
        <dbReference type="EC" id="1.1.1.271"/>
    </reaction>
</comment>
<feature type="binding site" evidence="5">
    <location>
        <begin position="164"/>
        <end position="167"/>
    </location>
    <ligand>
        <name>NADP(+)</name>
        <dbReference type="ChEBI" id="CHEBI:58349"/>
    </ligand>
</feature>
<dbReference type="GO" id="GO:0042351">
    <property type="term" value="P:'de novo' GDP-L-fucose biosynthetic process"/>
    <property type="evidence" value="ECO:0007669"/>
    <property type="project" value="UniProtKB-UniRule"/>
</dbReference>